<dbReference type="InterPro" id="IPR022029">
    <property type="entry name" value="YoaR-like_PG-bd"/>
</dbReference>
<sequence length="413" mass="44645">MLSLGVAFAQQSTPPSSSPSAETTPAPVPQPEPAPPAPSSPASVPETATPQAAQPLSIVFSEQVPVLVNGLKGTESARQVLALGRDRTAQLRALGVTSSLRADIERFAKTLERDPRDARFEFASATGVWRVVQRGGVKVDVEATLANVASALKDPGAAQANVVYTTSFPKRTLSWFASRGLTHFLGEGNTYYVGSSRARVTNIHAGARHFQDRLFEGKTFSFNAFIGEVSAKNGFVPGLVIAGERTATGIGGGICQVSTTAFRSLYAAGLPIRERRNHSYQVHYYDPQGLDATIYQPSQDLKFDNDTGGSLWFQADWDDADARLSIQVFGKPRAELVEILAPRTLKTQPALADRLVVDRTVAPGRRVQVDWAAPGATIEVVRRFTKNGQVVRSDTLRSVYRPWPNIYLVGPSN</sequence>
<comment type="caution">
    <text evidence="3">The sequence shown here is derived from an EMBL/GenBank/DDBJ whole genome shotgun (WGS) entry which is preliminary data.</text>
</comment>
<feature type="domain" description="YoaR-like putative peptidoglycan binding" evidence="2">
    <location>
        <begin position="100"/>
        <end position="154"/>
    </location>
</feature>
<evidence type="ECO:0000313" key="3">
    <source>
        <dbReference type="EMBL" id="PYE52804.1"/>
    </source>
</evidence>
<name>A0A318SFL6_9DEIO</name>
<feature type="compositionally biased region" description="Low complexity" evidence="1">
    <location>
        <begin position="40"/>
        <end position="50"/>
    </location>
</feature>
<reference evidence="3 4" key="1">
    <citation type="submission" date="2018-06" db="EMBL/GenBank/DDBJ databases">
        <title>Genomic Encyclopedia of Type Strains, Phase IV (KMG-IV): sequencing the most valuable type-strain genomes for metagenomic binning, comparative biology and taxonomic classification.</title>
        <authorList>
            <person name="Goeker M."/>
        </authorList>
    </citation>
    <scope>NUCLEOTIDE SEQUENCE [LARGE SCALE GENOMIC DNA]</scope>
    <source>
        <strain evidence="3 4">DSM 18048</strain>
    </source>
</reference>
<dbReference type="Proteomes" id="UP000248326">
    <property type="component" value="Unassembled WGS sequence"/>
</dbReference>
<dbReference type="InterPro" id="IPR007391">
    <property type="entry name" value="Vancomycin_resist_VanW"/>
</dbReference>
<dbReference type="EMBL" id="QJSX01000012">
    <property type="protein sequence ID" value="PYE52804.1"/>
    <property type="molecule type" value="Genomic_DNA"/>
</dbReference>
<feature type="region of interest" description="Disordered" evidence="1">
    <location>
        <begin position="1"/>
        <end position="50"/>
    </location>
</feature>
<dbReference type="InterPro" id="IPR052913">
    <property type="entry name" value="Glycopeptide_resist_protein"/>
</dbReference>
<dbReference type="PANTHER" id="PTHR35788:SF1">
    <property type="entry name" value="EXPORTED PROTEIN"/>
    <property type="match status" value="1"/>
</dbReference>
<keyword evidence="4" id="KW-1185">Reference proteome</keyword>
<accession>A0A318SFL6</accession>
<dbReference type="OrthoDB" id="9797191at2"/>
<organism evidence="3 4">
    <name type="scientific">Deinococcus yavapaiensis KR-236</name>
    <dbReference type="NCBI Taxonomy" id="694435"/>
    <lineage>
        <taxon>Bacteria</taxon>
        <taxon>Thermotogati</taxon>
        <taxon>Deinococcota</taxon>
        <taxon>Deinococci</taxon>
        <taxon>Deinococcales</taxon>
        <taxon>Deinococcaceae</taxon>
        <taxon>Deinococcus</taxon>
    </lineage>
</organism>
<evidence type="ECO:0000259" key="2">
    <source>
        <dbReference type="Pfam" id="PF12229"/>
    </source>
</evidence>
<protein>
    <submittedName>
        <fullName evidence="3">Vancomycin resistance protein YoaR</fullName>
    </submittedName>
</protein>
<evidence type="ECO:0000256" key="1">
    <source>
        <dbReference type="SAM" id="MobiDB-lite"/>
    </source>
</evidence>
<dbReference type="PANTHER" id="PTHR35788">
    <property type="entry name" value="EXPORTED PROTEIN-RELATED"/>
    <property type="match status" value="1"/>
</dbReference>
<dbReference type="Pfam" id="PF12229">
    <property type="entry name" value="PG_binding_4"/>
    <property type="match status" value="1"/>
</dbReference>
<gene>
    <name evidence="3" type="ORF">DES52_112125</name>
</gene>
<feature type="compositionally biased region" description="Pro residues" evidence="1">
    <location>
        <begin position="26"/>
        <end position="39"/>
    </location>
</feature>
<dbReference type="AlphaFoldDB" id="A0A318SFL6"/>
<proteinExistence type="predicted"/>
<dbReference type="Pfam" id="PF04294">
    <property type="entry name" value="VanW"/>
    <property type="match status" value="1"/>
</dbReference>
<feature type="compositionally biased region" description="Low complexity" evidence="1">
    <location>
        <begin position="9"/>
        <end position="25"/>
    </location>
</feature>
<evidence type="ECO:0000313" key="4">
    <source>
        <dbReference type="Proteomes" id="UP000248326"/>
    </source>
</evidence>